<comment type="caution">
    <text evidence="3">The sequence shown here is derived from an EMBL/GenBank/DDBJ whole genome shotgun (WGS) entry which is preliminary data.</text>
</comment>
<dbReference type="PANTHER" id="PTHR47843">
    <property type="entry name" value="BTB DOMAIN-CONTAINING PROTEIN-RELATED"/>
    <property type="match status" value="1"/>
</dbReference>
<dbReference type="OrthoDB" id="1022638at2759"/>
<feature type="domain" description="BTB" evidence="2">
    <location>
        <begin position="127"/>
        <end position="198"/>
    </location>
</feature>
<evidence type="ECO:0000256" key="1">
    <source>
        <dbReference type="SAM" id="MobiDB-lite"/>
    </source>
</evidence>
<dbReference type="InterPro" id="IPR011333">
    <property type="entry name" value="SKP1/BTB/POZ_sf"/>
</dbReference>
<dbReference type="CDD" id="cd18186">
    <property type="entry name" value="BTB_POZ_ZBTB_KLHL-like"/>
    <property type="match status" value="1"/>
</dbReference>
<dbReference type="PROSITE" id="PS50097">
    <property type="entry name" value="BTB"/>
    <property type="match status" value="1"/>
</dbReference>
<dbReference type="AlphaFoldDB" id="W9CB82"/>
<reference evidence="3 4" key="1">
    <citation type="journal article" date="2014" name="Genome Announc.">
        <title>Draft genome sequence of Sclerotinia borealis, a psychrophilic plant pathogenic fungus.</title>
        <authorList>
            <person name="Mardanov A.V."/>
            <person name="Beletsky A.V."/>
            <person name="Kadnikov V.V."/>
            <person name="Ignatov A.N."/>
            <person name="Ravin N.V."/>
        </authorList>
    </citation>
    <scope>NUCLEOTIDE SEQUENCE [LARGE SCALE GENOMIC DNA]</scope>
    <source>
        <strain evidence="4">F-4157</strain>
    </source>
</reference>
<dbReference type="HOGENOM" id="CLU_543108_0_0_1"/>
<dbReference type="Gene3D" id="3.30.710.10">
    <property type="entry name" value="Potassium Channel Kv1.1, Chain A"/>
    <property type="match status" value="1"/>
</dbReference>
<evidence type="ECO:0000259" key="2">
    <source>
        <dbReference type="PROSITE" id="PS50097"/>
    </source>
</evidence>
<dbReference type="STRING" id="1432307.W9CB82"/>
<gene>
    <name evidence="3" type="ORF">SBOR_6483</name>
</gene>
<sequence>MDEWSNWANWANEANIAVEMEDLMAANSMWNMQNLDAPEEHDLESAFEELETLIAGMDPDSLHQVIELLDVNKNIRNRWAHLQNVLGLARSLATKWFHAPEMPTTDKTALAPLSDGYDVDGQDNYAKIVTVLVGSGKQQVKFTAIAGALAAQAKFFKPLCDDRWMCSLDGVIELEVHQPESFKIFIAWLYTRDIKIAECLVKIEPVAQGKTNVYFRKQSHKTRWFQLLHCYFLADYIGAPQFANCIMDALVFAYKAWVETDFTKVDVDPIFDDKKTEELVEINTVESSPLRAMIRDILAPYSAMRSAKPTLDQRLRRIFTPHYSSRNHQVRKHTTTFPFLLPLSQNDSPSNQTNALQASHVPLHPFLGHPPPLSIPNHPPLPAFANHPPHHAFQNLPPPISPPQLHPHAPQPFHQPNPRRSRLFGLRRCSDLDLTNVKLDRPENSKKIWEEHRCKYHIHEKSKDCCDEK</sequence>
<organism evidence="3 4">
    <name type="scientific">Sclerotinia borealis (strain F-4128)</name>
    <dbReference type="NCBI Taxonomy" id="1432307"/>
    <lineage>
        <taxon>Eukaryota</taxon>
        <taxon>Fungi</taxon>
        <taxon>Dikarya</taxon>
        <taxon>Ascomycota</taxon>
        <taxon>Pezizomycotina</taxon>
        <taxon>Leotiomycetes</taxon>
        <taxon>Helotiales</taxon>
        <taxon>Sclerotiniaceae</taxon>
        <taxon>Sclerotinia</taxon>
    </lineage>
</organism>
<dbReference type="InterPro" id="IPR000210">
    <property type="entry name" value="BTB/POZ_dom"/>
</dbReference>
<name>W9CB82_SCLBF</name>
<dbReference type="PANTHER" id="PTHR47843:SF2">
    <property type="entry name" value="BTB DOMAIN-CONTAINING PROTEIN"/>
    <property type="match status" value="1"/>
</dbReference>
<dbReference type="Proteomes" id="UP000019487">
    <property type="component" value="Unassembled WGS sequence"/>
</dbReference>
<evidence type="ECO:0000313" key="4">
    <source>
        <dbReference type="Proteomes" id="UP000019487"/>
    </source>
</evidence>
<dbReference type="EMBL" id="AYSA01000339">
    <property type="protein sequence ID" value="ESZ93111.1"/>
    <property type="molecule type" value="Genomic_DNA"/>
</dbReference>
<feature type="region of interest" description="Disordered" evidence="1">
    <location>
        <begin position="399"/>
        <end position="421"/>
    </location>
</feature>
<protein>
    <recommendedName>
        <fullName evidence="2">BTB domain-containing protein</fullName>
    </recommendedName>
</protein>
<keyword evidence="4" id="KW-1185">Reference proteome</keyword>
<feature type="compositionally biased region" description="Pro residues" evidence="1">
    <location>
        <begin position="399"/>
        <end position="415"/>
    </location>
</feature>
<accession>W9CB82</accession>
<evidence type="ECO:0000313" key="3">
    <source>
        <dbReference type="EMBL" id="ESZ93111.1"/>
    </source>
</evidence>
<proteinExistence type="predicted"/>